<feature type="non-terminal residue" evidence="1">
    <location>
        <position position="65"/>
    </location>
</feature>
<dbReference type="EMBL" id="LAZR01049159">
    <property type="protein sequence ID" value="KKK90309.1"/>
    <property type="molecule type" value="Genomic_DNA"/>
</dbReference>
<evidence type="ECO:0000313" key="1">
    <source>
        <dbReference type="EMBL" id="KKK90309.1"/>
    </source>
</evidence>
<organism evidence="1">
    <name type="scientific">marine sediment metagenome</name>
    <dbReference type="NCBI Taxonomy" id="412755"/>
    <lineage>
        <taxon>unclassified sequences</taxon>
        <taxon>metagenomes</taxon>
        <taxon>ecological metagenomes</taxon>
    </lineage>
</organism>
<proteinExistence type="predicted"/>
<comment type="caution">
    <text evidence="1">The sequence shown here is derived from an EMBL/GenBank/DDBJ whole genome shotgun (WGS) entry which is preliminary data.</text>
</comment>
<protein>
    <submittedName>
        <fullName evidence="1">Uncharacterized protein</fullName>
    </submittedName>
</protein>
<dbReference type="AlphaFoldDB" id="A0A0F9BI75"/>
<gene>
    <name evidence="1" type="ORF">LCGC14_2724350</name>
</gene>
<sequence length="65" mass="7122">MDSETAIANAALLLVGDEELIDLDAATSTTGRIAQRWYPHTRDSVVRSYTWNFALARQALSLLAA</sequence>
<accession>A0A0F9BI75</accession>
<reference evidence="1" key="1">
    <citation type="journal article" date="2015" name="Nature">
        <title>Complex archaea that bridge the gap between prokaryotes and eukaryotes.</title>
        <authorList>
            <person name="Spang A."/>
            <person name="Saw J.H."/>
            <person name="Jorgensen S.L."/>
            <person name="Zaremba-Niedzwiedzka K."/>
            <person name="Martijn J."/>
            <person name="Lind A.E."/>
            <person name="van Eijk R."/>
            <person name="Schleper C."/>
            <person name="Guy L."/>
            <person name="Ettema T.J."/>
        </authorList>
    </citation>
    <scope>NUCLEOTIDE SEQUENCE</scope>
</reference>
<name>A0A0F9BI75_9ZZZZ</name>